<keyword evidence="3 4" id="KW-0732">Signal</keyword>
<evidence type="ECO:0000256" key="2">
    <source>
        <dbReference type="ARBA" id="ARBA00010742"/>
    </source>
</evidence>
<dbReference type="RefSeq" id="WP_093750903.1">
    <property type="nucleotide sequence ID" value="NZ_BSYN01000002.1"/>
</dbReference>
<name>A0A1H2TEG6_9FIRM</name>
<protein>
    <submittedName>
        <fullName evidence="6">NitT/TauT family transport system substrate-binding protein</fullName>
    </submittedName>
</protein>
<dbReference type="Pfam" id="PF09084">
    <property type="entry name" value="NMT1"/>
    <property type="match status" value="1"/>
</dbReference>
<sequence>MRKCLKLILLFGLIATLIVGCTTQNNQNDTAGQSQNEGNVEEEKELEKIVISEMRGESWLPVYVAEMLGYFEDEGLDPEFVVYKDGPIAFQGMHAGDSQFCMLSTEPVLRAYDEGLESTIILPTVRSKQYMFATNSEITSIEELKGKAIFGGMPGSAPYSFVAAALEEAGLTVNDVEWINMEYGAALAALEQGTVAGAYFDGIYINKLKDINANILINTMDSETHKAIYGTEFYESQMVVVTKKFAEENPETVQKFVNAVMRAIKWQNEHTDEEIAEVVAPMFEGKDMVEIISILRDSLSTDGNYSREGFEAIERFCLEQGIISEPVGYDNIIDMTFVNNAKKALNMD</sequence>
<reference evidence="6 7" key="1">
    <citation type="submission" date="2016-10" db="EMBL/GenBank/DDBJ databases">
        <authorList>
            <person name="de Groot N.N."/>
        </authorList>
    </citation>
    <scope>NUCLEOTIDE SEQUENCE [LARGE SCALE GENOMIC DNA]</scope>
    <source>
        <strain evidence="6 7">DSM 23310</strain>
    </source>
</reference>
<dbReference type="EMBL" id="FNNG01000002">
    <property type="protein sequence ID" value="SDW42272.1"/>
    <property type="molecule type" value="Genomic_DNA"/>
</dbReference>
<organism evidence="6 7">
    <name type="scientific">Tepidimicrobium xylanilyticum</name>
    <dbReference type="NCBI Taxonomy" id="1123352"/>
    <lineage>
        <taxon>Bacteria</taxon>
        <taxon>Bacillati</taxon>
        <taxon>Bacillota</taxon>
        <taxon>Tissierellia</taxon>
        <taxon>Tissierellales</taxon>
        <taxon>Tepidimicrobiaceae</taxon>
        <taxon>Tepidimicrobium</taxon>
    </lineage>
</organism>
<dbReference type="AlphaFoldDB" id="A0A1H2TEG6"/>
<evidence type="ECO:0000256" key="1">
    <source>
        <dbReference type="ARBA" id="ARBA00004418"/>
    </source>
</evidence>
<evidence type="ECO:0000259" key="5">
    <source>
        <dbReference type="Pfam" id="PF09084"/>
    </source>
</evidence>
<keyword evidence="7" id="KW-1185">Reference proteome</keyword>
<dbReference type="PANTHER" id="PTHR30024">
    <property type="entry name" value="ALIPHATIC SULFONATES-BINDING PROTEIN-RELATED"/>
    <property type="match status" value="1"/>
</dbReference>
<dbReference type="PANTHER" id="PTHR30024:SF47">
    <property type="entry name" value="TAURINE-BINDING PERIPLASMIC PROTEIN"/>
    <property type="match status" value="1"/>
</dbReference>
<dbReference type="Proteomes" id="UP000198828">
    <property type="component" value="Unassembled WGS sequence"/>
</dbReference>
<evidence type="ECO:0000256" key="3">
    <source>
        <dbReference type="ARBA" id="ARBA00022729"/>
    </source>
</evidence>
<dbReference type="CDD" id="cd01008">
    <property type="entry name" value="PBP2_NrtA_SsuA_CpmA_like"/>
    <property type="match status" value="1"/>
</dbReference>
<gene>
    <name evidence="6" type="ORF">SAMN05660923_00692</name>
</gene>
<accession>A0A1H2TEG6</accession>
<dbReference type="OrthoDB" id="9802202at2"/>
<comment type="similarity">
    <text evidence="2">Belongs to the bacterial solute-binding protein SsuA/TauA family.</text>
</comment>
<feature type="domain" description="SsuA/THI5-like" evidence="5">
    <location>
        <begin position="60"/>
        <end position="273"/>
    </location>
</feature>
<dbReference type="GO" id="GO:0042597">
    <property type="term" value="C:periplasmic space"/>
    <property type="evidence" value="ECO:0007669"/>
    <property type="project" value="UniProtKB-SubCell"/>
</dbReference>
<comment type="subcellular location">
    <subcellularLocation>
        <location evidence="1">Periplasm</location>
    </subcellularLocation>
</comment>
<dbReference type="Gene3D" id="3.40.190.10">
    <property type="entry name" value="Periplasmic binding protein-like II"/>
    <property type="match status" value="2"/>
</dbReference>
<evidence type="ECO:0000313" key="7">
    <source>
        <dbReference type="Proteomes" id="UP000198828"/>
    </source>
</evidence>
<feature type="signal peptide" evidence="4">
    <location>
        <begin position="1"/>
        <end position="21"/>
    </location>
</feature>
<dbReference type="SUPFAM" id="SSF53850">
    <property type="entry name" value="Periplasmic binding protein-like II"/>
    <property type="match status" value="1"/>
</dbReference>
<dbReference type="PROSITE" id="PS51257">
    <property type="entry name" value="PROKAR_LIPOPROTEIN"/>
    <property type="match status" value="1"/>
</dbReference>
<proteinExistence type="inferred from homology"/>
<dbReference type="InterPro" id="IPR015168">
    <property type="entry name" value="SsuA/THI5"/>
</dbReference>
<feature type="chain" id="PRO_5038379964" evidence="4">
    <location>
        <begin position="22"/>
        <end position="348"/>
    </location>
</feature>
<evidence type="ECO:0000313" key="6">
    <source>
        <dbReference type="EMBL" id="SDW42272.1"/>
    </source>
</evidence>
<evidence type="ECO:0000256" key="4">
    <source>
        <dbReference type="SAM" id="SignalP"/>
    </source>
</evidence>